<dbReference type="EMBL" id="JAIWYP010000007">
    <property type="protein sequence ID" value="KAH3801525.1"/>
    <property type="molecule type" value="Genomic_DNA"/>
</dbReference>
<evidence type="ECO:0000313" key="1">
    <source>
        <dbReference type="EMBL" id="KAH3801525.1"/>
    </source>
</evidence>
<sequence>MFLNDDSEVEDLFHCASPSSESSLVFGQQFLGLTLQSIKDDAKHDFPGMNN</sequence>
<dbReference type="Proteomes" id="UP000828390">
    <property type="component" value="Unassembled WGS sequence"/>
</dbReference>
<name>A0A9D4FS63_DREPO</name>
<evidence type="ECO:0000313" key="2">
    <source>
        <dbReference type="Proteomes" id="UP000828390"/>
    </source>
</evidence>
<proteinExistence type="predicted"/>
<protein>
    <submittedName>
        <fullName evidence="1">Uncharacterized protein</fullName>
    </submittedName>
</protein>
<dbReference type="AlphaFoldDB" id="A0A9D4FS63"/>
<reference evidence="1" key="1">
    <citation type="journal article" date="2019" name="bioRxiv">
        <title>The Genome of the Zebra Mussel, Dreissena polymorpha: A Resource for Invasive Species Research.</title>
        <authorList>
            <person name="McCartney M.A."/>
            <person name="Auch B."/>
            <person name="Kono T."/>
            <person name="Mallez S."/>
            <person name="Zhang Y."/>
            <person name="Obille A."/>
            <person name="Becker A."/>
            <person name="Abrahante J.E."/>
            <person name="Garbe J."/>
            <person name="Badalamenti J.P."/>
            <person name="Herman A."/>
            <person name="Mangelson H."/>
            <person name="Liachko I."/>
            <person name="Sullivan S."/>
            <person name="Sone E.D."/>
            <person name="Koren S."/>
            <person name="Silverstein K.A.T."/>
            <person name="Beckman K.B."/>
            <person name="Gohl D.M."/>
        </authorList>
    </citation>
    <scope>NUCLEOTIDE SEQUENCE</scope>
    <source>
        <strain evidence="1">Duluth1</strain>
        <tissue evidence="1">Whole animal</tissue>
    </source>
</reference>
<gene>
    <name evidence="1" type="ORF">DPMN_155178</name>
</gene>
<reference evidence="1" key="2">
    <citation type="submission" date="2020-11" db="EMBL/GenBank/DDBJ databases">
        <authorList>
            <person name="McCartney M.A."/>
            <person name="Auch B."/>
            <person name="Kono T."/>
            <person name="Mallez S."/>
            <person name="Becker A."/>
            <person name="Gohl D.M."/>
            <person name="Silverstein K.A.T."/>
            <person name="Koren S."/>
            <person name="Bechman K.B."/>
            <person name="Herman A."/>
            <person name="Abrahante J.E."/>
            <person name="Garbe J."/>
        </authorList>
    </citation>
    <scope>NUCLEOTIDE SEQUENCE</scope>
    <source>
        <strain evidence="1">Duluth1</strain>
        <tissue evidence="1">Whole animal</tissue>
    </source>
</reference>
<keyword evidence="2" id="KW-1185">Reference proteome</keyword>
<accession>A0A9D4FS63</accession>
<comment type="caution">
    <text evidence="1">The sequence shown here is derived from an EMBL/GenBank/DDBJ whole genome shotgun (WGS) entry which is preliminary data.</text>
</comment>
<organism evidence="1 2">
    <name type="scientific">Dreissena polymorpha</name>
    <name type="common">Zebra mussel</name>
    <name type="synonym">Mytilus polymorpha</name>
    <dbReference type="NCBI Taxonomy" id="45954"/>
    <lineage>
        <taxon>Eukaryota</taxon>
        <taxon>Metazoa</taxon>
        <taxon>Spiralia</taxon>
        <taxon>Lophotrochozoa</taxon>
        <taxon>Mollusca</taxon>
        <taxon>Bivalvia</taxon>
        <taxon>Autobranchia</taxon>
        <taxon>Heteroconchia</taxon>
        <taxon>Euheterodonta</taxon>
        <taxon>Imparidentia</taxon>
        <taxon>Neoheterodontei</taxon>
        <taxon>Myida</taxon>
        <taxon>Dreissenoidea</taxon>
        <taxon>Dreissenidae</taxon>
        <taxon>Dreissena</taxon>
    </lineage>
</organism>